<evidence type="ECO:0000313" key="3">
    <source>
        <dbReference type="Proteomes" id="UP000009169"/>
    </source>
</evidence>
<dbReference type="AlphaFoldDB" id="F2PWL8"/>
<keyword evidence="3" id="KW-1185">Reference proteome</keyword>
<feature type="region of interest" description="Disordered" evidence="1">
    <location>
        <begin position="236"/>
        <end position="280"/>
    </location>
</feature>
<feature type="region of interest" description="Disordered" evidence="1">
    <location>
        <begin position="1"/>
        <end position="33"/>
    </location>
</feature>
<evidence type="ECO:0000313" key="2">
    <source>
        <dbReference type="EMBL" id="EGE06286.1"/>
    </source>
</evidence>
<dbReference type="OrthoDB" id="4174395at2759"/>
<dbReference type="Proteomes" id="UP000009169">
    <property type="component" value="Unassembled WGS sequence"/>
</dbReference>
<accession>F2PWL8</accession>
<dbReference type="HOGENOM" id="CLU_054820_0_0_1"/>
<sequence length="312" mass="35739">MASPSTMEPAAPTANPSPEVAREPAKKKQKESLTSEYFPLEGLYGEKIPATAPLATEIWRDYEDDTKNILSPIKIHKDSGEPGIQFEYKCLNVMIVNFPKGLPENFKDAFAGLANARVYYFAAHEAYRKEKKGLAEEVAISEQLRWKREDIRRNPELYEPGAAGETRIALMECIAECRDRQMKFQNKVNCLKFFAGEFIEAKKKAAPFEFELRKYYAGMKEAYIKAKEAEAKAKRLEKEKAEKERSQKARAEKERLDKQKHSRDRVMKERRQRADAATRARLDHDAKAWAEYLARSERMRNGANAAAHGGKQ</sequence>
<evidence type="ECO:0000256" key="1">
    <source>
        <dbReference type="SAM" id="MobiDB-lite"/>
    </source>
</evidence>
<organism evidence="2 3">
    <name type="scientific">Trichophyton equinum (strain ATCC MYA-4606 / CBS 127.97)</name>
    <name type="common">Horse ringworm fungus</name>
    <dbReference type="NCBI Taxonomy" id="559882"/>
    <lineage>
        <taxon>Eukaryota</taxon>
        <taxon>Fungi</taxon>
        <taxon>Dikarya</taxon>
        <taxon>Ascomycota</taxon>
        <taxon>Pezizomycotina</taxon>
        <taxon>Eurotiomycetes</taxon>
        <taxon>Eurotiomycetidae</taxon>
        <taxon>Onygenales</taxon>
        <taxon>Arthrodermataceae</taxon>
        <taxon>Trichophyton</taxon>
    </lineage>
</organism>
<gene>
    <name evidence="2" type="ORF">TEQG_05289</name>
</gene>
<reference evidence="3" key="1">
    <citation type="journal article" date="2012" name="MBio">
        <title>Comparative genome analysis of Trichophyton rubrum and related dermatophytes reveals candidate genes involved in infection.</title>
        <authorList>
            <person name="Martinez D.A."/>
            <person name="Oliver B.G."/>
            <person name="Graeser Y."/>
            <person name="Goldberg J.M."/>
            <person name="Li W."/>
            <person name="Martinez-Rossi N.M."/>
            <person name="Monod M."/>
            <person name="Shelest E."/>
            <person name="Barton R.C."/>
            <person name="Birch E."/>
            <person name="Brakhage A.A."/>
            <person name="Chen Z."/>
            <person name="Gurr S.J."/>
            <person name="Heiman D."/>
            <person name="Heitman J."/>
            <person name="Kosti I."/>
            <person name="Rossi A."/>
            <person name="Saif S."/>
            <person name="Samalova M."/>
            <person name="Saunders C.W."/>
            <person name="Shea T."/>
            <person name="Summerbell R.C."/>
            <person name="Xu J."/>
            <person name="Young S."/>
            <person name="Zeng Q."/>
            <person name="Birren B.W."/>
            <person name="Cuomo C.A."/>
            <person name="White T.C."/>
        </authorList>
    </citation>
    <scope>NUCLEOTIDE SEQUENCE [LARGE SCALE GENOMIC DNA]</scope>
    <source>
        <strain evidence="3">ATCC MYA-4606 / CBS 127.97</strain>
    </source>
</reference>
<name>F2PWL8_TRIEC</name>
<dbReference type="VEuPathDB" id="FungiDB:TEQG_05289"/>
<dbReference type="EMBL" id="DS995746">
    <property type="protein sequence ID" value="EGE06286.1"/>
    <property type="molecule type" value="Genomic_DNA"/>
</dbReference>
<proteinExistence type="predicted"/>
<protein>
    <submittedName>
        <fullName evidence="2">Uncharacterized protein</fullName>
    </submittedName>
</protein>
<feature type="compositionally biased region" description="Basic and acidic residues" evidence="1">
    <location>
        <begin position="20"/>
        <end position="33"/>
    </location>
</feature>